<dbReference type="PANTHER" id="PTHR21676:SF6">
    <property type="entry name" value="PROTEIN STUM"/>
    <property type="match status" value="1"/>
</dbReference>
<organism evidence="7 8">
    <name type="scientific">Cotesia typhae</name>
    <dbReference type="NCBI Taxonomy" id="2053667"/>
    <lineage>
        <taxon>Eukaryota</taxon>
        <taxon>Metazoa</taxon>
        <taxon>Ecdysozoa</taxon>
        <taxon>Arthropoda</taxon>
        <taxon>Hexapoda</taxon>
        <taxon>Insecta</taxon>
        <taxon>Pterygota</taxon>
        <taxon>Neoptera</taxon>
        <taxon>Endopterygota</taxon>
        <taxon>Hymenoptera</taxon>
        <taxon>Apocrita</taxon>
        <taxon>Ichneumonoidea</taxon>
        <taxon>Braconidae</taxon>
        <taxon>Microgastrinae</taxon>
        <taxon>Cotesia</taxon>
    </lineage>
</organism>
<sequence>MRGKSFKRVDEVLSPLTFSLDVPLFIPVDRIVEVTEPTVAVIQPTDTSQLGAASTRRERFLKWRNSAVKRLQDRWSNTKAKGRNMKCFNFRSHKKNVAQLSQINQQQQQQQQEPKSAKTKKPSAWSCFKPACCRKVRAGSRIAPAETTTCCRPEKSCCFPCKPISWCRLPSWCTIWSGLFNLCVGQPRFAATSSARSRLGAFIVDIIVGVSQAFTVLFCLVGWGWSIWWGVTMIRLARKWKRFKAAEASSNDLEAGGDTDGGLPAPGVPTQALREMERAR</sequence>
<evidence type="ECO:0000256" key="4">
    <source>
        <dbReference type="ARBA" id="ARBA00023136"/>
    </source>
</evidence>
<proteinExistence type="predicted"/>
<feature type="transmembrane region" description="Helical" evidence="6">
    <location>
        <begin position="213"/>
        <end position="234"/>
    </location>
</feature>
<dbReference type="EMBL" id="JAAOIC020000039">
    <property type="protein sequence ID" value="KAG8039182.1"/>
    <property type="molecule type" value="Genomic_DNA"/>
</dbReference>
<comment type="subcellular location">
    <subcellularLocation>
        <location evidence="1">Membrane</location>
        <topology evidence="1">Multi-pass membrane protein</topology>
    </subcellularLocation>
</comment>
<dbReference type="AlphaFoldDB" id="A0A8J5USA2"/>
<evidence type="ECO:0000256" key="3">
    <source>
        <dbReference type="ARBA" id="ARBA00022989"/>
    </source>
</evidence>
<dbReference type="Pfam" id="PF15795">
    <property type="entry name" value="Spec3"/>
    <property type="match status" value="1"/>
</dbReference>
<evidence type="ECO:0000313" key="8">
    <source>
        <dbReference type="Proteomes" id="UP000729913"/>
    </source>
</evidence>
<name>A0A8J5USA2_9HYME</name>
<keyword evidence="8" id="KW-1185">Reference proteome</keyword>
<evidence type="ECO:0000256" key="1">
    <source>
        <dbReference type="ARBA" id="ARBA00004141"/>
    </source>
</evidence>
<reference evidence="7" key="2">
    <citation type="submission" date="2021-04" db="EMBL/GenBank/DDBJ databases">
        <title>Genome-wide patterns of bracovirus chromosomal integration into multiple host tissues during parasitism.</title>
        <authorList>
            <person name="Chebbi M.A.C."/>
        </authorList>
    </citation>
    <scope>NUCLEOTIDE SEQUENCE</scope>
    <source>
        <tissue evidence="7">Whole body</tissue>
    </source>
</reference>
<reference evidence="7" key="1">
    <citation type="submission" date="2020-03" db="EMBL/GenBank/DDBJ databases">
        <authorList>
            <person name="Chebbi M.A."/>
            <person name="Drezen J.M."/>
        </authorList>
    </citation>
    <scope>NUCLEOTIDE SEQUENCE</scope>
    <source>
        <tissue evidence="7">Whole body</tissue>
    </source>
</reference>
<evidence type="ECO:0000313" key="7">
    <source>
        <dbReference type="EMBL" id="KAG8039182.1"/>
    </source>
</evidence>
<dbReference type="InterPro" id="IPR026673">
    <property type="entry name" value="SPEC3/Stum"/>
</dbReference>
<dbReference type="GO" id="GO:0050954">
    <property type="term" value="P:sensory perception of mechanical stimulus"/>
    <property type="evidence" value="ECO:0007669"/>
    <property type="project" value="TreeGrafter"/>
</dbReference>
<evidence type="ECO:0000256" key="2">
    <source>
        <dbReference type="ARBA" id="ARBA00022692"/>
    </source>
</evidence>
<keyword evidence="2 6" id="KW-0812">Transmembrane</keyword>
<dbReference type="Proteomes" id="UP000729913">
    <property type="component" value="Unassembled WGS sequence"/>
</dbReference>
<evidence type="ECO:0008006" key="9">
    <source>
        <dbReference type="Google" id="ProtNLM"/>
    </source>
</evidence>
<dbReference type="GO" id="GO:0019230">
    <property type="term" value="P:proprioception"/>
    <property type="evidence" value="ECO:0007669"/>
    <property type="project" value="TreeGrafter"/>
</dbReference>
<gene>
    <name evidence="7" type="ORF">G9C98_003489</name>
</gene>
<evidence type="ECO:0000256" key="6">
    <source>
        <dbReference type="SAM" id="Phobius"/>
    </source>
</evidence>
<keyword evidence="3 6" id="KW-1133">Transmembrane helix</keyword>
<accession>A0A8J5USA2</accession>
<dbReference type="GO" id="GO:0071683">
    <property type="term" value="C:sensory dendrite"/>
    <property type="evidence" value="ECO:0007669"/>
    <property type="project" value="TreeGrafter"/>
</dbReference>
<dbReference type="GO" id="GO:0042330">
    <property type="term" value="P:taxis"/>
    <property type="evidence" value="ECO:0007669"/>
    <property type="project" value="TreeGrafter"/>
</dbReference>
<comment type="caution">
    <text evidence="7">The sequence shown here is derived from an EMBL/GenBank/DDBJ whole genome shotgun (WGS) entry which is preliminary data.</text>
</comment>
<evidence type="ECO:0000256" key="5">
    <source>
        <dbReference type="SAM" id="MobiDB-lite"/>
    </source>
</evidence>
<keyword evidence="4 6" id="KW-0472">Membrane</keyword>
<protein>
    <recommendedName>
        <fullName evidence="9">Protein SPEC3</fullName>
    </recommendedName>
</protein>
<dbReference type="PANTHER" id="PTHR21676">
    <property type="entry name" value="PROTEIN STUM"/>
    <property type="match status" value="1"/>
</dbReference>
<dbReference type="GO" id="GO:0016020">
    <property type="term" value="C:membrane"/>
    <property type="evidence" value="ECO:0007669"/>
    <property type="project" value="UniProtKB-SubCell"/>
</dbReference>
<dbReference type="OrthoDB" id="361532at2759"/>
<feature type="region of interest" description="Disordered" evidence="5">
    <location>
        <begin position="249"/>
        <end position="280"/>
    </location>
</feature>